<feature type="domain" description="BPTI/Kunitz inhibitor" evidence="3">
    <location>
        <begin position="24"/>
        <end position="78"/>
    </location>
</feature>
<reference evidence="4 5" key="1">
    <citation type="submission" date="2020-04" db="EMBL/GenBank/DDBJ databases">
        <authorList>
            <person name="Wallbank WR R."/>
            <person name="Pardo Diaz C."/>
            <person name="Kozak K."/>
            <person name="Martin S."/>
            <person name="Jiggins C."/>
            <person name="Moest M."/>
            <person name="Warren A I."/>
            <person name="Byers J.R.P. K."/>
            <person name="Montejo-Kovacevich G."/>
            <person name="Yen C E."/>
        </authorList>
    </citation>
    <scope>NUCLEOTIDE SEQUENCE [LARGE SCALE GENOMIC DNA]</scope>
</reference>
<feature type="region of interest" description="Disordered" evidence="1">
    <location>
        <begin position="119"/>
        <end position="188"/>
    </location>
</feature>
<protein>
    <recommendedName>
        <fullName evidence="3">BPTI/Kunitz inhibitor domain-containing protein</fullName>
    </recommendedName>
</protein>
<feature type="compositionally biased region" description="Low complexity" evidence="1">
    <location>
        <begin position="132"/>
        <end position="144"/>
    </location>
</feature>
<feature type="compositionally biased region" description="Acidic residues" evidence="1">
    <location>
        <begin position="163"/>
        <end position="172"/>
    </location>
</feature>
<dbReference type="AlphaFoldDB" id="A0A8S0ZBA1"/>
<dbReference type="Proteomes" id="UP000494256">
    <property type="component" value="Unassembled WGS sequence"/>
</dbReference>
<feature type="chain" id="PRO_5035738230" description="BPTI/Kunitz inhibitor domain-containing protein" evidence="2">
    <location>
        <begin position="21"/>
        <end position="188"/>
    </location>
</feature>
<dbReference type="Gene3D" id="4.10.410.10">
    <property type="entry name" value="Pancreatic trypsin inhibitor Kunitz domain"/>
    <property type="match status" value="1"/>
</dbReference>
<dbReference type="GO" id="GO:0004867">
    <property type="term" value="F:serine-type endopeptidase inhibitor activity"/>
    <property type="evidence" value="ECO:0007669"/>
    <property type="project" value="InterPro"/>
</dbReference>
<keyword evidence="2" id="KW-0732">Signal</keyword>
<accession>A0A8S0ZBA1</accession>
<comment type="caution">
    <text evidence="4">The sequence shown here is derived from an EMBL/GenBank/DDBJ whole genome shotgun (WGS) entry which is preliminary data.</text>
</comment>
<name>A0A8S0ZBA1_ARCPL</name>
<dbReference type="SMART" id="SM00131">
    <property type="entry name" value="KU"/>
    <property type="match status" value="1"/>
</dbReference>
<feature type="signal peptide" evidence="2">
    <location>
        <begin position="1"/>
        <end position="20"/>
    </location>
</feature>
<dbReference type="InterPro" id="IPR002223">
    <property type="entry name" value="Kunitz_BPTI"/>
</dbReference>
<proteinExistence type="predicted"/>
<dbReference type="EMBL" id="CADEBD010000288">
    <property type="protein sequence ID" value="CAB3230393.1"/>
    <property type="molecule type" value="Genomic_DNA"/>
</dbReference>
<dbReference type="OrthoDB" id="28230at2759"/>
<evidence type="ECO:0000256" key="1">
    <source>
        <dbReference type="SAM" id="MobiDB-lite"/>
    </source>
</evidence>
<evidence type="ECO:0000256" key="2">
    <source>
        <dbReference type="SAM" id="SignalP"/>
    </source>
</evidence>
<sequence>MDALAITFSSIILLTRSTNAVPPSACFANFRWEDCGRDPEPKMYYWKPGSRCEVGIWRGCLPSLNMFKDEYECVSTCVFSVRAQPSDYHNKQALNGDYEEGDNSGEITTVDDMEMSTLFANTTGPEGDVTDDNANNTNVEDTTTLSVDSGDTTDDSNKSNEDGNSDTPEDATTDSSDGIETTAVLSED</sequence>
<gene>
    <name evidence="4" type="ORF">APLA_LOCUS4580</name>
</gene>
<organism evidence="4 5">
    <name type="scientific">Arctia plantaginis</name>
    <name type="common">Wood tiger moth</name>
    <name type="synonym">Phalaena plantaginis</name>
    <dbReference type="NCBI Taxonomy" id="874455"/>
    <lineage>
        <taxon>Eukaryota</taxon>
        <taxon>Metazoa</taxon>
        <taxon>Ecdysozoa</taxon>
        <taxon>Arthropoda</taxon>
        <taxon>Hexapoda</taxon>
        <taxon>Insecta</taxon>
        <taxon>Pterygota</taxon>
        <taxon>Neoptera</taxon>
        <taxon>Endopterygota</taxon>
        <taxon>Lepidoptera</taxon>
        <taxon>Glossata</taxon>
        <taxon>Ditrysia</taxon>
        <taxon>Noctuoidea</taxon>
        <taxon>Erebidae</taxon>
        <taxon>Arctiinae</taxon>
        <taxon>Arctia</taxon>
    </lineage>
</organism>
<dbReference type="SUPFAM" id="SSF57362">
    <property type="entry name" value="BPTI-like"/>
    <property type="match status" value="1"/>
</dbReference>
<dbReference type="InterPro" id="IPR036880">
    <property type="entry name" value="Kunitz_BPTI_sf"/>
</dbReference>
<evidence type="ECO:0000313" key="4">
    <source>
        <dbReference type="EMBL" id="CAB3230393.1"/>
    </source>
</evidence>
<evidence type="ECO:0000259" key="3">
    <source>
        <dbReference type="SMART" id="SM00131"/>
    </source>
</evidence>
<evidence type="ECO:0000313" key="5">
    <source>
        <dbReference type="Proteomes" id="UP000494256"/>
    </source>
</evidence>